<accession>A0A010R8E6</accession>
<dbReference type="Proteomes" id="UP000020467">
    <property type="component" value="Unassembled WGS sequence"/>
</dbReference>
<proteinExistence type="predicted"/>
<evidence type="ECO:0000313" key="2">
    <source>
        <dbReference type="Proteomes" id="UP000020467"/>
    </source>
</evidence>
<comment type="caution">
    <text evidence="1">The sequence shown here is derived from an EMBL/GenBank/DDBJ whole genome shotgun (WGS) entry which is preliminary data.</text>
</comment>
<dbReference type="KEGG" id="cfj:CFIO01_09140"/>
<dbReference type="eggNOG" id="ENOG502TAT9">
    <property type="taxonomic scope" value="Eukaryota"/>
</dbReference>
<gene>
    <name evidence="1" type="ORF">CFIO01_09140</name>
</gene>
<reference evidence="1 2" key="1">
    <citation type="submission" date="2014-02" db="EMBL/GenBank/DDBJ databases">
        <title>The genome sequence of Colletotrichum fioriniae PJ7.</title>
        <authorList>
            <person name="Baroncelli R."/>
            <person name="Thon M.R."/>
        </authorList>
    </citation>
    <scope>NUCLEOTIDE SEQUENCE [LARGE SCALE GENOMIC DNA]</scope>
    <source>
        <strain evidence="1 2">PJ7</strain>
    </source>
</reference>
<dbReference type="OrthoDB" id="4788918at2759"/>
<sequence length="106" mass="11883">MRPSVTFFISVLAAATKEKDCAYVWFYPSGTWDKWAMGRPDEAIGICVEEVGGWVYYPDQNVQDGDIPANRCTICRDARSGTKDCDIDNDYFRIRCGTYDEGSCGA</sequence>
<organism evidence="1 2">
    <name type="scientific">Colletotrichum fioriniae PJ7</name>
    <dbReference type="NCBI Taxonomy" id="1445577"/>
    <lineage>
        <taxon>Eukaryota</taxon>
        <taxon>Fungi</taxon>
        <taxon>Dikarya</taxon>
        <taxon>Ascomycota</taxon>
        <taxon>Pezizomycotina</taxon>
        <taxon>Sordariomycetes</taxon>
        <taxon>Hypocreomycetidae</taxon>
        <taxon>Glomerellales</taxon>
        <taxon>Glomerellaceae</taxon>
        <taxon>Colletotrichum</taxon>
        <taxon>Colletotrichum acutatum species complex</taxon>
    </lineage>
</organism>
<name>A0A010R8E6_9PEZI</name>
<dbReference type="AlphaFoldDB" id="A0A010R8E6"/>
<dbReference type="EMBL" id="JARH01000836">
    <property type="protein sequence ID" value="EXF76486.1"/>
    <property type="molecule type" value="Genomic_DNA"/>
</dbReference>
<evidence type="ECO:0000313" key="1">
    <source>
        <dbReference type="EMBL" id="EXF76486.1"/>
    </source>
</evidence>
<dbReference type="HOGENOM" id="CLU_155355_0_0_1"/>
<protein>
    <submittedName>
        <fullName evidence="1">Uncharacterized protein</fullName>
    </submittedName>
</protein>
<keyword evidence="2" id="KW-1185">Reference proteome</keyword>